<sequence length="184" mass="21406">MVRLSMLKQTCGHSRNQDGLVLLVTIMMLSLLSILVLSAIKTTFLYYQSLNRSVEKKEDFHNLEFYGQQLLKKLWTDNDNCVVDQQDENTIISLLSARGCTLNEDKHRYFYLVEKLDSFACLKTIHGKKTYSTKHWRINILSKTTRTALLQLRFARAIPQMVCPTGKINYIHLGLLSWRYLIDS</sequence>
<keyword evidence="1" id="KW-1133">Transmembrane helix</keyword>
<evidence type="ECO:0000256" key="1">
    <source>
        <dbReference type="SAM" id="Phobius"/>
    </source>
</evidence>
<reference evidence="3" key="1">
    <citation type="submission" date="2014-09" db="EMBL/GenBank/DDBJ databases">
        <authorList>
            <person name="Gomez-Valero L."/>
        </authorList>
    </citation>
    <scope>NUCLEOTIDE SEQUENCE [LARGE SCALE GENOMIC DNA]</scope>
    <source>
        <strain evidence="3">ATCC35250</strain>
    </source>
</reference>
<keyword evidence="1" id="KW-0812">Transmembrane</keyword>
<evidence type="ECO:0000313" key="2">
    <source>
        <dbReference type="EMBL" id="CEK10080.1"/>
    </source>
</evidence>
<keyword evidence="1" id="KW-0472">Membrane</keyword>
<dbReference type="AlphaFoldDB" id="A0A0A8UMK5"/>
<dbReference type="EMBL" id="LN681225">
    <property type="protein sequence ID" value="CEK10080.1"/>
    <property type="molecule type" value="Genomic_DNA"/>
</dbReference>
<dbReference type="KEGG" id="lha:LHA_1019"/>
<accession>A0A0A8UMK5</accession>
<dbReference type="STRING" id="449.LHA_1019"/>
<name>A0A0A8UMK5_LEGHA</name>
<gene>
    <name evidence="2" type="ORF">LHA_1019</name>
</gene>
<organism evidence="2 3">
    <name type="scientific">Legionella hackeliae</name>
    <dbReference type="NCBI Taxonomy" id="449"/>
    <lineage>
        <taxon>Bacteria</taxon>
        <taxon>Pseudomonadati</taxon>
        <taxon>Pseudomonadota</taxon>
        <taxon>Gammaproteobacteria</taxon>
        <taxon>Legionellales</taxon>
        <taxon>Legionellaceae</taxon>
        <taxon>Legionella</taxon>
    </lineage>
</organism>
<feature type="transmembrane region" description="Helical" evidence="1">
    <location>
        <begin position="20"/>
        <end position="47"/>
    </location>
</feature>
<keyword evidence="3" id="KW-1185">Reference proteome</keyword>
<evidence type="ECO:0008006" key="4">
    <source>
        <dbReference type="Google" id="ProtNLM"/>
    </source>
</evidence>
<proteinExistence type="predicted"/>
<dbReference type="HOGENOM" id="CLU_125925_0_0_6"/>
<protein>
    <recommendedName>
        <fullName evidence="4">Tfp pilus assembly protein PilX</fullName>
    </recommendedName>
</protein>
<evidence type="ECO:0000313" key="3">
    <source>
        <dbReference type="Proteomes" id="UP000032803"/>
    </source>
</evidence>
<dbReference type="Proteomes" id="UP000032803">
    <property type="component" value="Chromosome I"/>
</dbReference>